<evidence type="ECO:0000256" key="1">
    <source>
        <dbReference type="ARBA" id="ARBA00022729"/>
    </source>
</evidence>
<evidence type="ECO:0000256" key="7">
    <source>
        <dbReference type="SAM" id="MobiDB-lite"/>
    </source>
</evidence>
<keyword evidence="1 6" id="KW-0732">Signal</keyword>
<gene>
    <name evidence="6 8" type="primary">lptE</name>
    <name evidence="8" type="ORF">Q8947_10245</name>
</gene>
<comment type="function">
    <text evidence="6">Together with LptD, is involved in the assembly of lipopolysaccharide (LPS) at the surface of the outer membrane. Required for the proper assembly of LptD. Binds LPS and may serve as the LPS recognition site at the outer membrane.</text>
</comment>
<evidence type="ECO:0000256" key="6">
    <source>
        <dbReference type="HAMAP-Rule" id="MF_01186"/>
    </source>
</evidence>
<dbReference type="PANTHER" id="PTHR38098">
    <property type="entry name" value="LPS-ASSEMBLY LIPOPROTEIN LPTE"/>
    <property type="match status" value="1"/>
</dbReference>
<dbReference type="PROSITE" id="PS51257">
    <property type="entry name" value="PROKAR_LIPOPROTEIN"/>
    <property type="match status" value="1"/>
</dbReference>
<evidence type="ECO:0000256" key="2">
    <source>
        <dbReference type="ARBA" id="ARBA00023136"/>
    </source>
</evidence>
<evidence type="ECO:0000313" key="8">
    <source>
        <dbReference type="EMBL" id="MDR4126360.1"/>
    </source>
</evidence>
<feature type="compositionally biased region" description="Polar residues" evidence="7">
    <location>
        <begin position="213"/>
        <end position="222"/>
    </location>
</feature>
<comment type="caution">
    <text evidence="8">The sequence shown here is derived from an EMBL/GenBank/DDBJ whole genome shotgun (WGS) entry which is preliminary data.</text>
</comment>
<keyword evidence="5 6" id="KW-0449">Lipoprotein</keyword>
<sequence>MTPFVRQLPAGSAPRRLALLAMLSACLLLAACGFRLKGATPLPFDTLYTNIAQNSSFGVAMRRAIVAASPNTRIVDDPNQAEARLIQLANDERLRQLSIDADGRVEEYELNLEFVFQLVDARGHVILPPTTLRSTREIPYDDTVVQAKQSEITTLFQQMQQAMVDRVVRHLTAPDVIEAFRNAEALPVEAEPSDLSPVSNDPAPTGTPLWGTPSLNPNPGMR</sequence>
<dbReference type="Pfam" id="PF04390">
    <property type="entry name" value="LptE"/>
    <property type="match status" value="1"/>
</dbReference>
<keyword evidence="3 6" id="KW-0564">Palmitate</keyword>
<dbReference type="RefSeq" id="WP_347287199.1">
    <property type="nucleotide sequence ID" value="NZ_JAUZQE010000023.1"/>
</dbReference>
<reference evidence="8 9" key="1">
    <citation type="submission" date="2023-08" db="EMBL/GenBank/DDBJ databases">
        <title>Alcaligenaceae gen. nov., a novel taxon isolated from the sludge of Yixing Pesticide Factory.</title>
        <authorList>
            <person name="Ruan L."/>
        </authorList>
    </citation>
    <scope>NUCLEOTIDE SEQUENCE [LARGE SCALE GENOMIC DNA]</scope>
    <source>
        <strain evidence="8 9">LG-2</strain>
    </source>
</reference>
<keyword evidence="2 6" id="KW-0472">Membrane</keyword>
<keyword evidence="4 6" id="KW-0998">Cell outer membrane</keyword>
<dbReference type="EMBL" id="JAUZQE010000023">
    <property type="protein sequence ID" value="MDR4126360.1"/>
    <property type="molecule type" value="Genomic_DNA"/>
</dbReference>
<evidence type="ECO:0000256" key="4">
    <source>
        <dbReference type="ARBA" id="ARBA00023237"/>
    </source>
</evidence>
<feature type="region of interest" description="Disordered" evidence="7">
    <location>
        <begin position="188"/>
        <end position="222"/>
    </location>
</feature>
<accession>A0ABU1D7J8</accession>
<name>A0ABU1D7J8_9BURK</name>
<dbReference type="PANTHER" id="PTHR38098:SF1">
    <property type="entry name" value="LPS-ASSEMBLY LIPOPROTEIN LPTE"/>
    <property type="match status" value="1"/>
</dbReference>
<evidence type="ECO:0000256" key="3">
    <source>
        <dbReference type="ARBA" id="ARBA00023139"/>
    </source>
</evidence>
<evidence type="ECO:0000256" key="5">
    <source>
        <dbReference type="ARBA" id="ARBA00023288"/>
    </source>
</evidence>
<comment type="subunit">
    <text evidence="6">Component of the lipopolysaccharide transport and assembly complex. Interacts with LptD.</text>
</comment>
<protein>
    <recommendedName>
        <fullName evidence="6">LPS-assembly lipoprotein LptE</fullName>
    </recommendedName>
</protein>
<evidence type="ECO:0000313" key="9">
    <source>
        <dbReference type="Proteomes" id="UP001232156"/>
    </source>
</evidence>
<comment type="similarity">
    <text evidence="6">Belongs to the LptE lipoprotein family.</text>
</comment>
<organism evidence="8 9">
    <name type="scientific">Yanghanlia caeni</name>
    <dbReference type="NCBI Taxonomy" id="3064283"/>
    <lineage>
        <taxon>Bacteria</taxon>
        <taxon>Pseudomonadati</taxon>
        <taxon>Pseudomonadota</taxon>
        <taxon>Betaproteobacteria</taxon>
        <taxon>Burkholderiales</taxon>
        <taxon>Alcaligenaceae</taxon>
        <taxon>Yanghanlia</taxon>
    </lineage>
</organism>
<comment type="subcellular location">
    <subcellularLocation>
        <location evidence="6">Cell outer membrane</location>
        <topology evidence="6">Lipid-anchor</topology>
    </subcellularLocation>
</comment>
<dbReference type="HAMAP" id="MF_01186">
    <property type="entry name" value="LPS_assembly_LptE"/>
    <property type="match status" value="1"/>
</dbReference>
<keyword evidence="9" id="KW-1185">Reference proteome</keyword>
<proteinExistence type="inferred from homology"/>
<dbReference type="Proteomes" id="UP001232156">
    <property type="component" value="Unassembled WGS sequence"/>
</dbReference>
<dbReference type="Gene3D" id="3.30.160.150">
    <property type="entry name" value="Lipoprotein like domain"/>
    <property type="match status" value="1"/>
</dbReference>
<dbReference type="InterPro" id="IPR007485">
    <property type="entry name" value="LPS_assembly_LptE"/>
</dbReference>